<evidence type="ECO:0000313" key="10">
    <source>
        <dbReference type="Proteomes" id="UP000027730"/>
    </source>
</evidence>
<evidence type="ECO:0000256" key="7">
    <source>
        <dbReference type="ARBA" id="ARBA00024915"/>
    </source>
</evidence>
<feature type="region of interest" description="Disordered" evidence="8">
    <location>
        <begin position="45"/>
        <end position="76"/>
    </location>
</feature>
<sequence>MPPPLSSAARVAVRLAKAARKAEKTATTIDRGELAAAVAQLRKSKKSSIPADTAARPLPNPTETAKQDIADSSRHRNLSSYRNSLTYYVHPDYPIGQSLSDAFPDGRQFGPTAGKDKFPDRVDVVSEPLCDEIINYIGHDLDKHKGCDIIDLHPGACLWSQKIHQLLKPRRHLLLEPDERYLEPFIKPLLDQKDSAYRHTTLSGAAPKGYFDTYDKIFDDHLLPRRDPLPDSDPRLREPNNSLLVIGSLVRRYPEIRGGSNQVSFPSMVLHQMAEAAQINTMFQRYGLVRLLLWIPDELKHAALPDSVIHKVGFSVNVDSSFEVAEIVGSDRSQLSRIDAHKKVMHRQRQDQLEVWSARKVLERMQSKDMSVPEHRRPDFHQKALDTDGDALEAYIPIHLPKDKPLQTLLADHEGQVRKLQEFAATPRPQRKRMNIPAKVKLTNVSQEYITVTEHESVRYYIDVWGEQIALEHEYSTTKTKLSEEIRKDLEARLVETSNNIASVMQTLFNVQVIKQLRILLDEYFALCKPNPMMQYDRRPFEPMTVAIEEFWPRFPMRLLDLKPRSEALGDDLMNPTEATHIKRGLLKALFTHPAAPLMESIDRLGPGARDILPPEFRDSTTGGMLNPEHLLTKNITREQLVALTKAYIEWPFRPLGSEALEASESEVV</sequence>
<evidence type="ECO:0000256" key="2">
    <source>
        <dbReference type="ARBA" id="ARBA00013836"/>
    </source>
</evidence>
<evidence type="ECO:0000313" key="9">
    <source>
        <dbReference type="EMBL" id="KEQ69405.1"/>
    </source>
</evidence>
<name>A0A074W8G7_9PEZI</name>
<reference evidence="9 10" key="1">
    <citation type="journal article" date="2014" name="BMC Genomics">
        <title>Genome sequencing of four Aureobasidium pullulans varieties: biotechnological potential, stress tolerance, and description of new species.</title>
        <authorList>
            <person name="Gostin Ar C."/>
            <person name="Ohm R.A."/>
            <person name="Kogej T."/>
            <person name="Sonjak S."/>
            <person name="Turk M."/>
            <person name="Zajc J."/>
            <person name="Zalar P."/>
            <person name="Grube M."/>
            <person name="Sun H."/>
            <person name="Han J."/>
            <person name="Sharma A."/>
            <person name="Chiniquy J."/>
            <person name="Ngan C.Y."/>
            <person name="Lipzen A."/>
            <person name="Barry K."/>
            <person name="Grigoriev I.V."/>
            <person name="Gunde-Cimerman N."/>
        </authorList>
    </citation>
    <scope>NUCLEOTIDE SEQUENCE [LARGE SCALE GENOMIC DNA]</scope>
    <source>
        <strain evidence="9 10">CBS 147.97</strain>
    </source>
</reference>
<dbReference type="GO" id="GO:0005759">
    <property type="term" value="C:mitochondrial matrix"/>
    <property type="evidence" value="ECO:0007669"/>
    <property type="project" value="TreeGrafter"/>
</dbReference>
<organism evidence="9 10">
    <name type="scientific">Aureobasidium namibiae CBS 147.97</name>
    <dbReference type="NCBI Taxonomy" id="1043004"/>
    <lineage>
        <taxon>Eukaryota</taxon>
        <taxon>Fungi</taxon>
        <taxon>Dikarya</taxon>
        <taxon>Ascomycota</taxon>
        <taxon>Pezizomycotina</taxon>
        <taxon>Dothideomycetes</taxon>
        <taxon>Dothideomycetidae</taxon>
        <taxon>Dothideales</taxon>
        <taxon>Saccotheciaceae</taxon>
        <taxon>Aureobasidium</taxon>
    </lineage>
</organism>
<evidence type="ECO:0000256" key="1">
    <source>
        <dbReference type="ARBA" id="ARBA00004173"/>
    </source>
</evidence>
<dbReference type="EMBL" id="KL584722">
    <property type="protein sequence ID" value="KEQ69405.1"/>
    <property type="molecule type" value="Genomic_DNA"/>
</dbReference>
<dbReference type="Gene3D" id="3.40.50.150">
    <property type="entry name" value="Vaccinia Virus protein VP39"/>
    <property type="match status" value="1"/>
</dbReference>
<evidence type="ECO:0000256" key="4">
    <source>
        <dbReference type="ARBA" id="ARBA00022679"/>
    </source>
</evidence>
<dbReference type="GO" id="GO:0034246">
    <property type="term" value="F:mitochondrial transcription factor activity"/>
    <property type="evidence" value="ECO:0007669"/>
    <property type="project" value="TreeGrafter"/>
</dbReference>
<dbReference type="PANTHER" id="PTHR11727:SF17">
    <property type="entry name" value="DIMETHYLADENOSINE TRANSFERASE 1, MITOCHONDRIAL"/>
    <property type="match status" value="1"/>
</dbReference>
<dbReference type="InterPro" id="IPR001737">
    <property type="entry name" value="KsgA/Erm"/>
</dbReference>
<dbReference type="HOGENOM" id="CLU_014537_0_0_1"/>
<dbReference type="GO" id="GO:0003723">
    <property type="term" value="F:RNA binding"/>
    <property type="evidence" value="ECO:0007669"/>
    <property type="project" value="UniProtKB-KW"/>
</dbReference>
<dbReference type="Proteomes" id="UP000027730">
    <property type="component" value="Unassembled WGS sequence"/>
</dbReference>
<protein>
    <recommendedName>
        <fullName evidence="2">Mitochondrial transcription factor 1</fullName>
    </recommendedName>
</protein>
<proteinExistence type="predicted"/>
<dbReference type="OrthoDB" id="16079at2759"/>
<dbReference type="GO" id="GO:0032259">
    <property type="term" value="P:methylation"/>
    <property type="evidence" value="ECO:0007669"/>
    <property type="project" value="UniProtKB-KW"/>
</dbReference>
<dbReference type="RefSeq" id="XP_013423493.1">
    <property type="nucleotide sequence ID" value="XM_013568039.1"/>
</dbReference>
<dbReference type="InterPro" id="IPR029063">
    <property type="entry name" value="SAM-dependent_MTases_sf"/>
</dbReference>
<keyword evidence="5" id="KW-0949">S-adenosyl-L-methionine</keyword>
<keyword evidence="4 9" id="KW-0808">Transferase</keyword>
<dbReference type="GO" id="GO:0006391">
    <property type="term" value="P:transcription initiation at mitochondrial promoter"/>
    <property type="evidence" value="ECO:0007669"/>
    <property type="project" value="TreeGrafter"/>
</dbReference>
<evidence type="ECO:0000256" key="6">
    <source>
        <dbReference type="ARBA" id="ARBA00022884"/>
    </source>
</evidence>
<gene>
    <name evidence="9" type="ORF">M436DRAFT_56574</name>
</gene>
<evidence type="ECO:0000256" key="8">
    <source>
        <dbReference type="SAM" id="MobiDB-lite"/>
    </source>
</evidence>
<dbReference type="GeneID" id="25412339"/>
<dbReference type="GO" id="GO:0008168">
    <property type="term" value="F:methyltransferase activity"/>
    <property type="evidence" value="ECO:0007669"/>
    <property type="project" value="UniProtKB-KW"/>
</dbReference>
<dbReference type="PANTHER" id="PTHR11727">
    <property type="entry name" value="DIMETHYLADENOSINE TRANSFERASE"/>
    <property type="match status" value="1"/>
</dbReference>
<evidence type="ECO:0000256" key="3">
    <source>
        <dbReference type="ARBA" id="ARBA00022603"/>
    </source>
</evidence>
<accession>A0A074W8G7</accession>
<dbReference type="GO" id="GO:0034245">
    <property type="term" value="C:mitochondrial DNA-directed RNA polymerase complex"/>
    <property type="evidence" value="ECO:0007669"/>
    <property type="project" value="TreeGrafter"/>
</dbReference>
<evidence type="ECO:0000256" key="5">
    <source>
        <dbReference type="ARBA" id="ARBA00022691"/>
    </source>
</evidence>
<comment type="function">
    <text evidence="7">Mitochondrial transcription factor that confers selective promoter recognition on the core subunit of the yeast mitochondrial RNA polymerase. Interacts with DNA in a non-specific manner.</text>
</comment>
<feature type="compositionally biased region" description="Basic and acidic residues" evidence="8">
    <location>
        <begin position="65"/>
        <end position="74"/>
    </location>
</feature>
<keyword evidence="3 9" id="KW-0489">Methyltransferase</keyword>
<dbReference type="Gene3D" id="1.10.8.100">
    <property type="entry name" value="Ribosomal RNA adenine dimethylase-like, domain 2"/>
    <property type="match status" value="1"/>
</dbReference>
<keyword evidence="10" id="KW-1185">Reference proteome</keyword>
<comment type="subcellular location">
    <subcellularLocation>
        <location evidence="1">Mitochondrion</location>
    </subcellularLocation>
</comment>
<dbReference type="InterPro" id="IPR023165">
    <property type="entry name" value="rRNA_Ade_diMease-like_C"/>
</dbReference>
<keyword evidence="6" id="KW-0694">RNA-binding</keyword>
<dbReference type="AlphaFoldDB" id="A0A074W8G7"/>